<accession>A0A372JMF1</accession>
<evidence type="ECO:0000256" key="2">
    <source>
        <dbReference type="SAM" id="Phobius"/>
    </source>
</evidence>
<feature type="transmembrane region" description="Helical" evidence="2">
    <location>
        <begin position="280"/>
        <end position="309"/>
    </location>
</feature>
<reference evidence="3 4" key="1">
    <citation type="submission" date="2018-08" db="EMBL/GenBank/DDBJ databases">
        <title>Actinomadura jelena sp. nov., a novel Actinomycete isolated from soil in Chad.</title>
        <authorList>
            <person name="Shi L."/>
        </authorList>
    </citation>
    <scope>NUCLEOTIDE SEQUENCE [LARGE SCALE GENOMIC DNA]</scope>
    <source>
        <strain evidence="3 4">NEAU-G17</strain>
    </source>
</reference>
<dbReference type="AlphaFoldDB" id="A0A372JMF1"/>
<protein>
    <submittedName>
        <fullName evidence="3">Uncharacterized protein</fullName>
    </submittedName>
</protein>
<organism evidence="3 4">
    <name type="scientific">Actinomadura logoneensis</name>
    <dbReference type="NCBI Taxonomy" id="2293572"/>
    <lineage>
        <taxon>Bacteria</taxon>
        <taxon>Bacillati</taxon>
        <taxon>Actinomycetota</taxon>
        <taxon>Actinomycetes</taxon>
        <taxon>Streptosporangiales</taxon>
        <taxon>Thermomonosporaceae</taxon>
        <taxon>Actinomadura</taxon>
    </lineage>
</organism>
<keyword evidence="2" id="KW-0812">Transmembrane</keyword>
<proteinExistence type="predicted"/>
<feature type="compositionally biased region" description="Basic and acidic residues" evidence="1">
    <location>
        <begin position="113"/>
        <end position="131"/>
    </location>
</feature>
<evidence type="ECO:0000313" key="4">
    <source>
        <dbReference type="Proteomes" id="UP000261811"/>
    </source>
</evidence>
<gene>
    <name evidence="3" type="ORF">DZF91_14420</name>
</gene>
<dbReference type="OrthoDB" id="3466756at2"/>
<feature type="region of interest" description="Disordered" evidence="1">
    <location>
        <begin position="88"/>
        <end position="137"/>
    </location>
</feature>
<dbReference type="EMBL" id="QURH01000247">
    <property type="protein sequence ID" value="RFU40964.1"/>
    <property type="molecule type" value="Genomic_DNA"/>
</dbReference>
<evidence type="ECO:0000313" key="3">
    <source>
        <dbReference type="EMBL" id="RFU40964.1"/>
    </source>
</evidence>
<keyword evidence="2" id="KW-0472">Membrane</keyword>
<sequence length="312" mass="33710">MSAFGETLATHPFAVDRPGATHEMAVEYARALDAYEAAKRTADRDLALARQQLDEGLDALNRLNAHLFGASIPHRDLPAPRIDVPASSLPDVPALSETTPQRRAAEAENVTASDERATPTERAPHVDRSDQARPSLRQRYTSDQLTVRAALAGWAVYALSVGVLGNWLAALCCGFVYISLGVAMVGGMGSWLSLMEIWGALKGGLVRAEYSHSTKKAYTYGGEKAWTQWYVFKDASGRTLTYGRGVPSDTLIPLPTRRLWHVEGDEPGLRALWQPLLCPLALLVTVPLFLIGTAVTLVLVPGLLIAALMGAL</sequence>
<comment type="caution">
    <text evidence="3">The sequence shown here is derived from an EMBL/GenBank/DDBJ whole genome shotgun (WGS) entry which is preliminary data.</text>
</comment>
<feature type="transmembrane region" description="Helical" evidence="2">
    <location>
        <begin position="175"/>
        <end position="194"/>
    </location>
</feature>
<name>A0A372JMF1_9ACTN</name>
<keyword evidence="2" id="KW-1133">Transmembrane helix</keyword>
<feature type="transmembrane region" description="Helical" evidence="2">
    <location>
        <begin position="145"/>
        <end position="169"/>
    </location>
</feature>
<keyword evidence="4" id="KW-1185">Reference proteome</keyword>
<evidence type="ECO:0000256" key="1">
    <source>
        <dbReference type="SAM" id="MobiDB-lite"/>
    </source>
</evidence>
<dbReference type="Proteomes" id="UP000261811">
    <property type="component" value="Unassembled WGS sequence"/>
</dbReference>